<accession>A0AAV4AAB4</accession>
<proteinExistence type="predicted"/>
<reference evidence="1 2" key="1">
    <citation type="journal article" date="2021" name="Elife">
        <title>Chloroplast acquisition without the gene transfer in kleptoplastic sea slugs, Plakobranchus ocellatus.</title>
        <authorList>
            <person name="Maeda T."/>
            <person name="Takahashi S."/>
            <person name="Yoshida T."/>
            <person name="Shimamura S."/>
            <person name="Takaki Y."/>
            <person name="Nagai Y."/>
            <person name="Toyoda A."/>
            <person name="Suzuki Y."/>
            <person name="Arimoto A."/>
            <person name="Ishii H."/>
            <person name="Satoh N."/>
            <person name="Nishiyama T."/>
            <person name="Hasebe M."/>
            <person name="Maruyama T."/>
            <person name="Minagawa J."/>
            <person name="Obokata J."/>
            <person name="Shigenobu S."/>
        </authorList>
    </citation>
    <scope>NUCLEOTIDE SEQUENCE [LARGE SCALE GENOMIC DNA]</scope>
</reference>
<gene>
    <name evidence="1" type="ORF">PoB_003019800</name>
</gene>
<organism evidence="1 2">
    <name type="scientific">Plakobranchus ocellatus</name>
    <dbReference type="NCBI Taxonomy" id="259542"/>
    <lineage>
        <taxon>Eukaryota</taxon>
        <taxon>Metazoa</taxon>
        <taxon>Spiralia</taxon>
        <taxon>Lophotrochozoa</taxon>
        <taxon>Mollusca</taxon>
        <taxon>Gastropoda</taxon>
        <taxon>Heterobranchia</taxon>
        <taxon>Euthyneura</taxon>
        <taxon>Panpulmonata</taxon>
        <taxon>Sacoglossa</taxon>
        <taxon>Placobranchoidea</taxon>
        <taxon>Plakobranchidae</taxon>
        <taxon>Plakobranchus</taxon>
    </lineage>
</organism>
<sequence length="103" mass="12286">MQSHRFEFSKWSEFCISLISKWPQPGKDWKQRHLLLFVPCKEIQNNPYKKPLLTDHQQLAQARDSLTINRFLGVLDSWEISQPVECEIHKEWAISSVSRFMKN</sequence>
<keyword evidence="2" id="KW-1185">Reference proteome</keyword>
<dbReference type="AlphaFoldDB" id="A0AAV4AAB4"/>
<dbReference type="Proteomes" id="UP000735302">
    <property type="component" value="Unassembled WGS sequence"/>
</dbReference>
<name>A0AAV4AAB4_9GAST</name>
<protein>
    <submittedName>
        <fullName evidence="1">Uncharacterized protein</fullName>
    </submittedName>
</protein>
<dbReference type="EMBL" id="BLXT01003727">
    <property type="protein sequence ID" value="GFO03693.1"/>
    <property type="molecule type" value="Genomic_DNA"/>
</dbReference>
<comment type="caution">
    <text evidence="1">The sequence shown here is derived from an EMBL/GenBank/DDBJ whole genome shotgun (WGS) entry which is preliminary data.</text>
</comment>
<evidence type="ECO:0000313" key="2">
    <source>
        <dbReference type="Proteomes" id="UP000735302"/>
    </source>
</evidence>
<evidence type="ECO:0000313" key="1">
    <source>
        <dbReference type="EMBL" id="GFO03693.1"/>
    </source>
</evidence>